<organism evidence="2 3">
    <name type="scientific">Comamonas kerstersii</name>
    <dbReference type="NCBI Taxonomy" id="225992"/>
    <lineage>
        <taxon>Bacteria</taxon>
        <taxon>Pseudomonadati</taxon>
        <taxon>Pseudomonadota</taxon>
        <taxon>Betaproteobacteria</taxon>
        <taxon>Burkholderiales</taxon>
        <taxon>Comamonadaceae</taxon>
        <taxon>Comamonas</taxon>
    </lineage>
</organism>
<dbReference type="AlphaFoldDB" id="A0A0W7YSI7"/>
<evidence type="ECO:0000313" key="3">
    <source>
        <dbReference type="Proteomes" id="UP000053300"/>
    </source>
</evidence>
<sequence length="187" mass="21998">MSEASNFCANFIKLPWIERCMTMAEWSATWQNIGIVVTLIVGAATVWKIWSDIDTSRAQKINSEKLERTKFFLEQHRRLFDDQDLKEVLQYIDGDDDVLAQPEYWDKNRKFLVFIEEIQLLINSGLLDEDVCLYMFGHYASCAMNGKNFMEGIDFTDGHWGLFKKFAIEYESRKKLYSTNYVKDLKN</sequence>
<evidence type="ECO:0008006" key="4">
    <source>
        <dbReference type="Google" id="ProtNLM"/>
    </source>
</evidence>
<protein>
    <recommendedName>
        <fullName evidence="4">DUF4760 domain-containing protein</fullName>
    </recommendedName>
</protein>
<accession>A0A0W7YSI7</accession>
<reference evidence="2 3" key="1">
    <citation type="submission" date="2015-12" db="EMBL/GenBank/DDBJ databases">
        <title>Complete genome sequence of a multi-drug resistant strain Acidovorax sp. 12322-1.</title>
        <authorList>
            <person name="Ming D."/>
            <person name="Wang M."/>
            <person name="Hu S."/>
            <person name="Zhou Y."/>
            <person name="Jiang T."/>
        </authorList>
    </citation>
    <scope>NUCLEOTIDE SEQUENCE [LARGE SCALE GENOMIC DNA]</scope>
    <source>
        <strain evidence="2 3">12322-1</strain>
    </source>
</reference>
<proteinExistence type="predicted"/>
<dbReference type="Proteomes" id="UP000053300">
    <property type="component" value="Unassembled WGS sequence"/>
</dbReference>
<dbReference type="EMBL" id="LPXH01000041">
    <property type="protein sequence ID" value="KUF37938.1"/>
    <property type="molecule type" value="Genomic_DNA"/>
</dbReference>
<evidence type="ECO:0000313" key="2">
    <source>
        <dbReference type="EMBL" id="KUF37938.1"/>
    </source>
</evidence>
<keyword evidence="1" id="KW-0812">Transmembrane</keyword>
<comment type="caution">
    <text evidence="2">The sequence shown here is derived from an EMBL/GenBank/DDBJ whole genome shotgun (WGS) entry which is preliminary data.</text>
</comment>
<name>A0A0W7YSI7_9BURK</name>
<keyword evidence="1" id="KW-1133">Transmembrane helix</keyword>
<keyword evidence="1" id="KW-0472">Membrane</keyword>
<keyword evidence="3" id="KW-1185">Reference proteome</keyword>
<gene>
    <name evidence="2" type="ORF">AS359_04300</name>
</gene>
<feature type="transmembrane region" description="Helical" evidence="1">
    <location>
        <begin position="30"/>
        <end position="50"/>
    </location>
</feature>
<evidence type="ECO:0000256" key="1">
    <source>
        <dbReference type="SAM" id="Phobius"/>
    </source>
</evidence>
<dbReference type="RefSeq" id="WP_058880559.1">
    <property type="nucleotide sequence ID" value="NZ_LPXH01000041.1"/>
</dbReference>